<keyword evidence="2" id="KW-1185">Reference proteome</keyword>
<dbReference type="InterPro" id="IPR043502">
    <property type="entry name" value="DNA/RNA_pol_sf"/>
</dbReference>
<keyword evidence="1" id="KW-0808">Transferase</keyword>
<dbReference type="InterPro" id="IPR050951">
    <property type="entry name" value="Retrovirus_Pol_polyprotein"/>
</dbReference>
<reference evidence="1" key="2">
    <citation type="journal article" date="2024" name="Plant">
        <title>Genomic evolution and insights into agronomic trait innovations of Sesamum species.</title>
        <authorList>
            <person name="Miao H."/>
            <person name="Wang L."/>
            <person name="Qu L."/>
            <person name="Liu H."/>
            <person name="Sun Y."/>
            <person name="Le M."/>
            <person name="Wang Q."/>
            <person name="Wei S."/>
            <person name="Zheng Y."/>
            <person name="Lin W."/>
            <person name="Duan Y."/>
            <person name="Cao H."/>
            <person name="Xiong S."/>
            <person name="Wang X."/>
            <person name="Wei L."/>
            <person name="Li C."/>
            <person name="Ma Q."/>
            <person name="Ju M."/>
            <person name="Zhao R."/>
            <person name="Li G."/>
            <person name="Mu C."/>
            <person name="Tian Q."/>
            <person name="Mei H."/>
            <person name="Zhang T."/>
            <person name="Gao T."/>
            <person name="Zhang H."/>
        </authorList>
    </citation>
    <scope>NUCLEOTIDE SEQUENCE</scope>
    <source>
        <strain evidence="1">K16</strain>
    </source>
</reference>
<gene>
    <name evidence="1" type="ORF">Sango_1593500</name>
</gene>
<comment type="caution">
    <text evidence="1">The sequence shown here is derived from an EMBL/GenBank/DDBJ whole genome shotgun (WGS) entry which is preliminary data.</text>
</comment>
<accession>A0AAE1WQC7</accession>
<name>A0AAE1WQC7_9LAMI</name>
<sequence length="193" mass="22372">MAPVELVELRKQLDELLEAGLVQPSKAPYGSPVLFQRKQDDFFHKLTKAKYYTKIDLRSGYWQVRVARGDEPKTTCVMSQGKIQMDRKKVQGVMDWGIPSKMADLRSFLGVANYYRRFIKGYLKIFDKPFEVQVDASDRALGRKPSPKQARWQEFLGEFDFEWVHRPGKHNDVANALSRKLIEEYVALNSGRV</sequence>
<evidence type="ECO:0000313" key="2">
    <source>
        <dbReference type="Proteomes" id="UP001289374"/>
    </source>
</evidence>
<organism evidence="1 2">
    <name type="scientific">Sesamum angolense</name>
    <dbReference type="NCBI Taxonomy" id="2727404"/>
    <lineage>
        <taxon>Eukaryota</taxon>
        <taxon>Viridiplantae</taxon>
        <taxon>Streptophyta</taxon>
        <taxon>Embryophyta</taxon>
        <taxon>Tracheophyta</taxon>
        <taxon>Spermatophyta</taxon>
        <taxon>Magnoliopsida</taxon>
        <taxon>eudicotyledons</taxon>
        <taxon>Gunneridae</taxon>
        <taxon>Pentapetalae</taxon>
        <taxon>asterids</taxon>
        <taxon>lamiids</taxon>
        <taxon>Lamiales</taxon>
        <taxon>Pedaliaceae</taxon>
        <taxon>Sesamum</taxon>
    </lineage>
</organism>
<keyword evidence="1" id="KW-0548">Nucleotidyltransferase</keyword>
<proteinExistence type="predicted"/>
<dbReference type="Proteomes" id="UP001289374">
    <property type="component" value="Unassembled WGS sequence"/>
</dbReference>
<dbReference type="Gene3D" id="3.30.70.270">
    <property type="match status" value="2"/>
</dbReference>
<keyword evidence="1" id="KW-0695">RNA-directed DNA polymerase</keyword>
<dbReference type="InterPro" id="IPR043128">
    <property type="entry name" value="Rev_trsase/Diguanyl_cyclase"/>
</dbReference>
<dbReference type="AlphaFoldDB" id="A0AAE1WQC7"/>
<dbReference type="SUPFAM" id="SSF56672">
    <property type="entry name" value="DNA/RNA polymerases"/>
    <property type="match status" value="1"/>
</dbReference>
<dbReference type="PANTHER" id="PTHR37984:SF5">
    <property type="entry name" value="PROTEIN NYNRIN-LIKE"/>
    <property type="match status" value="1"/>
</dbReference>
<dbReference type="GO" id="GO:0003964">
    <property type="term" value="F:RNA-directed DNA polymerase activity"/>
    <property type="evidence" value="ECO:0007669"/>
    <property type="project" value="UniProtKB-KW"/>
</dbReference>
<dbReference type="PANTHER" id="PTHR37984">
    <property type="entry name" value="PROTEIN CBG26694"/>
    <property type="match status" value="1"/>
</dbReference>
<reference evidence="1" key="1">
    <citation type="submission" date="2020-06" db="EMBL/GenBank/DDBJ databases">
        <authorList>
            <person name="Li T."/>
            <person name="Hu X."/>
            <person name="Zhang T."/>
            <person name="Song X."/>
            <person name="Zhang H."/>
            <person name="Dai N."/>
            <person name="Sheng W."/>
            <person name="Hou X."/>
            <person name="Wei L."/>
        </authorList>
    </citation>
    <scope>NUCLEOTIDE SEQUENCE</scope>
    <source>
        <strain evidence="1">K16</strain>
        <tissue evidence="1">Leaf</tissue>
    </source>
</reference>
<dbReference type="Gene3D" id="3.10.10.10">
    <property type="entry name" value="HIV Type 1 Reverse Transcriptase, subunit A, domain 1"/>
    <property type="match status" value="2"/>
</dbReference>
<evidence type="ECO:0000313" key="1">
    <source>
        <dbReference type="EMBL" id="KAK4397569.1"/>
    </source>
</evidence>
<dbReference type="EMBL" id="JACGWL010000008">
    <property type="protein sequence ID" value="KAK4397569.1"/>
    <property type="molecule type" value="Genomic_DNA"/>
</dbReference>
<protein>
    <submittedName>
        <fullName evidence="1">RNA-directed DNA polymerase</fullName>
    </submittedName>
</protein>